<evidence type="ECO:0000313" key="3">
    <source>
        <dbReference type="Proteomes" id="UP001501009"/>
    </source>
</evidence>
<evidence type="ECO:0000256" key="1">
    <source>
        <dbReference type="SAM" id="MobiDB-lite"/>
    </source>
</evidence>
<feature type="compositionally biased region" description="Low complexity" evidence="1">
    <location>
        <begin position="112"/>
        <end position="131"/>
    </location>
</feature>
<dbReference type="Proteomes" id="UP001501009">
    <property type="component" value="Unassembled WGS sequence"/>
</dbReference>
<protein>
    <recommendedName>
        <fullName evidence="4">WXG100 family type VII secretion target</fullName>
    </recommendedName>
</protein>
<dbReference type="SUPFAM" id="SSF140453">
    <property type="entry name" value="EsxAB dimer-like"/>
    <property type="match status" value="1"/>
</dbReference>
<evidence type="ECO:0000313" key="2">
    <source>
        <dbReference type="EMBL" id="GAA3820056.1"/>
    </source>
</evidence>
<organism evidence="2 3">
    <name type="scientific">Streptomyces coacervatus</name>
    <dbReference type="NCBI Taxonomy" id="647381"/>
    <lineage>
        <taxon>Bacteria</taxon>
        <taxon>Bacillati</taxon>
        <taxon>Actinomycetota</taxon>
        <taxon>Actinomycetes</taxon>
        <taxon>Kitasatosporales</taxon>
        <taxon>Streptomycetaceae</taxon>
        <taxon>Streptomyces</taxon>
    </lineage>
</organism>
<dbReference type="InterPro" id="IPR010310">
    <property type="entry name" value="T7SS_ESAT-6-like"/>
</dbReference>
<comment type="caution">
    <text evidence="2">The sequence shown here is derived from an EMBL/GenBank/DDBJ whole genome shotgun (WGS) entry which is preliminary data.</text>
</comment>
<reference evidence="3" key="1">
    <citation type="journal article" date="2019" name="Int. J. Syst. Evol. Microbiol.">
        <title>The Global Catalogue of Microorganisms (GCM) 10K type strain sequencing project: providing services to taxonomists for standard genome sequencing and annotation.</title>
        <authorList>
            <consortium name="The Broad Institute Genomics Platform"/>
            <consortium name="The Broad Institute Genome Sequencing Center for Infectious Disease"/>
            <person name="Wu L."/>
            <person name="Ma J."/>
        </authorList>
    </citation>
    <scope>NUCLEOTIDE SEQUENCE [LARGE SCALE GENOMIC DNA]</scope>
    <source>
        <strain evidence="3">JCM 17138</strain>
    </source>
</reference>
<dbReference type="InterPro" id="IPR036689">
    <property type="entry name" value="ESAT-6-like_sf"/>
</dbReference>
<name>A0ABP7IJJ7_9ACTN</name>
<evidence type="ECO:0008006" key="4">
    <source>
        <dbReference type="Google" id="ProtNLM"/>
    </source>
</evidence>
<sequence length="161" mass="15975">MSGAGSGSDGYRIDASGMDGEAGKLDRAGTDVGAIRKAVEDHMCYTPDALGGSDSGPAYDNFAAAWQAEAKTLEAALHELADKVGTSQRNYESADHDTILALHSAGADGGLTTMPAPAAASAHSGTTTALTPGARPAALGEPPIGTQPAPGGPPPSLADFD</sequence>
<keyword evidence="3" id="KW-1185">Reference proteome</keyword>
<dbReference type="Pfam" id="PF06013">
    <property type="entry name" value="WXG100"/>
    <property type="match status" value="1"/>
</dbReference>
<feature type="compositionally biased region" description="Pro residues" evidence="1">
    <location>
        <begin position="150"/>
        <end position="161"/>
    </location>
</feature>
<feature type="region of interest" description="Disordered" evidence="1">
    <location>
        <begin position="1"/>
        <end position="26"/>
    </location>
</feature>
<dbReference type="EMBL" id="BAABDE010000023">
    <property type="protein sequence ID" value="GAA3820056.1"/>
    <property type="molecule type" value="Genomic_DNA"/>
</dbReference>
<accession>A0ABP7IJJ7</accession>
<gene>
    <name evidence="2" type="ORF">GCM10022403_061890</name>
</gene>
<proteinExistence type="predicted"/>
<dbReference type="RefSeq" id="WP_275776799.1">
    <property type="nucleotide sequence ID" value="NZ_BAABDE010000023.1"/>
</dbReference>
<feature type="region of interest" description="Disordered" evidence="1">
    <location>
        <begin position="112"/>
        <end position="161"/>
    </location>
</feature>
<dbReference type="Gene3D" id="1.10.287.1060">
    <property type="entry name" value="ESAT-6-like"/>
    <property type="match status" value="1"/>
</dbReference>